<dbReference type="Proteomes" id="UP000037136">
    <property type="component" value="Unassembled WGS sequence"/>
</dbReference>
<evidence type="ECO:0000313" key="9">
    <source>
        <dbReference type="EMBL" id="PFH59288.1"/>
    </source>
</evidence>
<evidence type="ECO:0008006" key="11">
    <source>
        <dbReference type="Google" id="ProtNLM"/>
    </source>
</evidence>
<proteinExistence type="predicted"/>
<dbReference type="GO" id="GO:0005743">
    <property type="term" value="C:mitochondrial inner membrane"/>
    <property type="evidence" value="ECO:0007669"/>
    <property type="project" value="UniProtKB-SubCell"/>
</dbReference>
<evidence type="ECO:0000256" key="7">
    <source>
        <dbReference type="ARBA" id="ARBA00023136"/>
    </source>
</evidence>
<dbReference type="PANTHER" id="PTHR13094">
    <property type="entry name" value="NADH-UBIQUINONE OXIDOREDUCTASE PDSW SUBUNIT"/>
    <property type="match status" value="1"/>
</dbReference>
<reference evidence="9 10" key="1">
    <citation type="journal article" date="2015" name="BMC Genomics">
        <title>Gene expression during zombie ant biting behavior reflects the complexity underlying fungal parasitic behavioral manipulation.</title>
        <authorList>
            <person name="de Bekker C."/>
            <person name="Ohm R.A."/>
            <person name="Loreto R.G."/>
            <person name="Sebastian A."/>
            <person name="Albert I."/>
            <person name="Merrow M."/>
            <person name="Brachmann A."/>
            <person name="Hughes D.P."/>
        </authorList>
    </citation>
    <scope>NUCLEOTIDE SEQUENCE [LARGE SCALE GENOMIC DNA]</scope>
    <source>
        <strain evidence="9 10">SC16a</strain>
    </source>
</reference>
<evidence type="ECO:0000256" key="4">
    <source>
        <dbReference type="ARBA" id="ARBA00022792"/>
    </source>
</evidence>
<comment type="subcellular location">
    <subcellularLocation>
        <location evidence="1">Mitochondrion inner membrane</location>
        <topology evidence="1">Peripheral membrane protein</topology>
        <orientation evidence="1">Matrix side</orientation>
    </subcellularLocation>
</comment>
<keyword evidence="10" id="KW-1185">Reference proteome</keyword>
<accession>A0A2A9PD96</accession>
<protein>
    <recommendedName>
        <fullName evidence="11">NADH-ubiquinone oxidoreductase 12 kDa subunit, mitochondrial</fullName>
    </recommendedName>
</protein>
<evidence type="ECO:0000256" key="3">
    <source>
        <dbReference type="ARBA" id="ARBA00022660"/>
    </source>
</evidence>
<evidence type="ECO:0000313" key="10">
    <source>
        <dbReference type="Proteomes" id="UP000037136"/>
    </source>
</evidence>
<evidence type="ECO:0000256" key="6">
    <source>
        <dbReference type="ARBA" id="ARBA00023128"/>
    </source>
</evidence>
<dbReference type="OrthoDB" id="10252718at2759"/>
<dbReference type="AlphaFoldDB" id="A0A2A9PD96"/>
<keyword evidence="4" id="KW-0999">Mitochondrion inner membrane</keyword>
<keyword evidence="3" id="KW-0679">Respiratory chain</keyword>
<keyword evidence="2" id="KW-0813">Transport</keyword>
<organism evidence="9 10">
    <name type="scientific">Ophiocordyceps unilateralis</name>
    <name type="common">Zombie-ant fungus</name>
    <name type="synonym">Torrubia unilateralis</name>
    <dbReference type="NCBI Taxonomy" id="268505"/>
    <lineage>
        <taxon>Eukaryota</taxon>
        <taxon>Fungi</taxon>
        <taxon>Dikarya</taxon>
        <taxon>Ascomycota</taxon>
        <taxon>Pezizomycotina</taxon>
        <taxon>Sordariomycetes</taxon>
        <taxon>Hypocreomycetidae</taxon>
        <taxon>Hypocreales</taxon>
        <taxon>Ophiocordycipitaceae</taxon>
        <taxon>Ophiocordyceps</taxon>
    </lineage>
</organism>
<evidence type="ECO:0000256" key="5">
    <source>
        <dbReference type="ARBA" id="ARBA00022982"/>
    </source>
</evidence>
<comment type="caution">
    <text evidence="9">The sequence shown here is derived from an EMBL/GenBank/DDBJ whole genome shotgun (WGS) entry which is preliminary data.</text>
</comment>
<keyword evidence="6" id="KW-0496">Mitochondrion</keyword>
<sequence>MSGCKCTTRPAPPGPAESASRLGPAYTLATMPTPESELFKSQKPKVPPTFDGVDYYDTKAFKAAEDAIIREQWVRSMMTRLVGEELGRCYRENGVNHLEMCGHLRERYLQLLATSKLSGTKFLQQNYLDKKSEEIDLEAKVHPINKIAMINSGKPPP</sequence>
<keyword evidence="7" id="KW-0472">Membrane</keyword>
<feature type="region of interest" description="Disordered" evidence="8">
    <location>
        <begin position="1"/>
        <end position="25"/>
    </location>
</feature>
<name>A0A2A9PD96_OPHUN</name>
<evidence type="ECO:0000256" key="2">
    <source>
        <dbReference type="ARBA" id="ARBA00022448"/>
    </source>
</evidence>
<dbReference type="EMBL" id="LAZP02000211">
    <property type="protein sequence ID" value="PFH59288.1"/>
    <property type="molecule type" value="Genomic_DNA"/>
</dbReference>
<dbReference type="STRING" id="268505.A0A2A9PD96"/>
<gene>
    <name evidence="9" type="ORF">XA68_12580</name>
</gene>
<evidence type="ECO:0000256" key="1">
    <source>
        <dbReference type="ARBA" id="ARBA00004443"/>
    </source>
</evidence>
<dbReference type="PANTHER" id="PTHR13094:SF1">
    <property type="entry name" value="NADH DEHYDROGENASE [UBIQUINONE] 1 BETA SUBCOMPLEX SUBUNIT 10"/>
    <property type="match status" value="1"/>
</dbReference>
<reference evidence="9 10" key="2">
    <citation type="journal article" date="2017" name="Sci. Rep.">
        <title>Ant-infecting Ophiocordyceps genomes reveal a high diversity of potential behavioral manipulation genes and a possible major role for enterotoxins.</title>
        <authorList>
            <person name="de Bekker C."/>
            <person name="Ohm R.A."/>
            <person name="Evans H.C."/>
            <person name="Brachmann A."/>
            <person name="Hughes D.P."/>
        </authorList>
    </citation>
    <scope>NUCLEOTIDE SEQUENCE [LARGE SCALE GENOMIC DNA]</scope>
    <source>
        <strain evidence="9 10">SC16a</strain>
    </source>
</reference>
<evidence type="ECO:0000256" key="8">
    <source>
        <dbReference type="SAM" id="MobiDB-lite"/>
    </source>
</evidence>
<keyword evidence="5" id="KW-0249">Electron transport</keyword>
<dbReference type="InterPro" id="IPR039993">
    <property type="entry name" value="NDUFB10"/>
</dbReference>